<accession>A0A6A2ZIS3</accession>
<feature type="region of interest" description="Disordered" evidence="1">
    <location>
        <begin position="271"/>
        <end position="296"/>
    </location>
</feature>
<reference evidence="3" key="1">
    <citation type="submission" date="2019-09" db="EMBL/GenBank/DDBJ databases">
        <title>Draft genome information of white flower Hibiscus syriacus.</title>
        <authorList>
            <person name="Kim Y.-M."/>
        </authorList>
    </citation>
    <scope>NUCLEOTIDE SEQUENCE [LARGE SCALE GENOMIC DNA]</scope>
    <source>
        <strain evidence="3">YM2019G1</strain>
    </source>
</reference>
<feature type="compositionally biased region" description="Polar residues" evidence="1">
    <location>
        <begin position="271"/>
        <end position="283"/>
    </location>
</feature>
<organism evidence="3 4">
    <name type="scientific">Hibiscus syriacus</name>
    <name type="common">Rose of Sharon</name>
    <dbReference type="NCBI Taxonomy" id="106335"/>
    <lineage>
        <taxon>Eukaryota</taxon>
        <taxon>Viridiplantae</taxon>
        <taxon>Streptophyta</taxon>
        <taxon>Embryophyta</taxon>
        <taxon>Tracheophyta</taxon>
        <taxon>Spermatophyta</taxon>
        <taxon>Magnoliopsida</taxon>
        <taxon>eudicotyledons</taxon>
        <taxon>Gunneridae</taxon>
        <taxon>Pentapetalae</taxon>
        <taxon>rosids</taxon>
        <taxon>malvids</taxon>
        <taxon>Malvales</taxon>
        <taxon>Malvaceae</taxon>
        <taxon>Malvoideae</taxon>
        <taxon>Hibiscus</taxon>
    </lineage>
</organism>
<keyword evidence="2" id="KW-0732">Signal</keyword>
<protein>
    <submittedName>
        <fullName evidence="3">Uncharacterized protein</fullName>
    </submittedName>
</protein>
<evidence type="ECO:0000313" key="4">
    <source>
        <dbReference type="Proteomes" id="UP000436088"/>
    </source>
</evidence>
<proteinExistence type="predicted"/>
<evidence type="ECO:0000256" key="2">
    <source>
        <dbReference type="SAM" id="SignalP"/>
    </source>
</evidence>
<dbReference type="Proteomes" id="UP000436088">
    <property type="component" value="Unassembled WGS sequence"/>
</dbReference>
<feature type="chain" id="PRO_5025515810" evidence="2">
    <location>
        <begin position="28"/>
        <end position="325"/>
    </location>
</feature>
<evidence type="ECO:0000313" key="3">
    <source>
        <dbReference type="EMBL" id="KAE8690845.1"/>
    </source>
</evidence>
<gene>
    <name evidence="3" type="ORF">F3Y22_tig00110893pilonHSYRG00622</name>
</gene>
<keyword evidence="4" id="KW-1185">Reference proteome</keyword>
<feature type="region of interest" description="Disordered" evidence="1">
    <location>
        <begin position="67"/>
        <end position="90"/>
    </location>
</feature>
<name>A0A6A2ZIS3_HIBSY</name>
<comment type="caution">
    <text evidence="3">The sequence shown here is derived from an EMBL/GenBank/DDBJ whole genome shotgun (WGS) entry which is preliminary data.</text>
</comment>
<dbReference type="EMBL" id="VEPZ02001150">
    <property type="protein sequence ID" value="KAE8690845.1"/>
    <property type="molecule type" value="Genomic_DNA"/>
</dbReference>
<dbReference type="AlphaFoldDB" id="A0A6A2ZIS3"/>
<evidence type="ECO:0000256" key="1">
    <source>
        <dbReference type="SAM" id="MobiDB-lite"/>
    </source>
</evidence>
<sequence length="325" mass="35915">MASCCRRISLIVPIFVFFLLVSSPIHAKPNFPAGKRAAEAENKYRWDVIDCVAPTPTGFRSSSVERNMATGSTRETKCSTPRDDDDGSRGFSAVEKLRRNMSGRTIPIRRTTERDVLRANSVACFGKKPAKLVRRDTTSDGHEVGVTERVFGRYRFRIRSQTASREEVGYVSGDEYYGAKASINGGHQMSLINTNSAYHNCGSSPVHSATISTPRSWLAGMSARSYTGTIIQDSSLIGPLQLELQSHQHHPTVVDNLTSAYWFGRIQSTETGGSNSDRGFSSDTGHRSCSPPKGPCEHVQFGGEVVNQARRLTHIDRDGQRPFRR</sequence>
<feature type="signal peptide" evidence="2">
    <location>
        <begin position="1"/>
        <end position="27"/>
    </location>
</feature>